<dbReference type="AlphaFoldDB" id="A0A2R5G431"/>
<evidence type="ECO:0000313" key="3">
    <source>
        <dbReference type="Proteomes" id="UP000241890"/>
    </source>
</evidence>
<dbReference type="Proteomes" id="UP000241890">
    <property type="component" value="Unassembled WGS sequence"/>
</dbReference>
<accession>A0A2R5G431</accession>
<dbReference type="InParanoid" id="A0A2R5G431"/>
<dbReference type="InterPro" id="IPR004119">
    <property type="entry name" value="EcKL"/>
</dbReference>
<dbReference type="Gene3D" id="3.90.1200.10">
    <property type="match status" value="1"/>
</dbReference>
<dbReference type="OrthoDB" id="10464889at2759"/>
<dbReference type="Pfam" id="PF02958">
    <property type="entry name" value="EcKL"/>
    <property type="match status" value="1"/>
</dbReference>
<evidence type="ECO:0000313" key="2">
    <source>
        <dbReference type="EMBL" id="GBG25787.1"/>
    </source>
</evidence>
<dbReference type="PANTHER" id="PTHR11012:SF30">
    <property type="entry name" value="PROTEIN KINASE-LIKE DOMAIN-CONTAINING"/>
    <property type="match status" value="1"/>
</dbReference>
<feature type="region of interest" description="Disordered" evidence="1">
    <location>
        <begin position="1"/>
        <end position="36"/>
    </location>
</feature>
<gene>
    <name evidence="2" type="ORF">FCC1311_020062</name>
</gene>
<protein>
    <recommendedName>
        <fullName evidence="4">Aminoglycoside phosphotransferase domain-containing protein</fullName>
    </recommendedName>
</protein>
<dbReference type="PANTHER" id="PTHR11012">
    <property type="entry name" value="PROTEIN KINASE-LIKE DOMAIN-CONTAINING"/>
    <property type="match status" value="1"/>
</dbReference>
<organism evidence="2 3">
    <name type="scientific">Hondaea fermentalgiana</name>
    <dbReference type="NCBI Taxonomy" id="2315210"/>
    <lineage>
        <taxon>Eukaryota</taxon>
        <taxon>Sar</taxon>
        <taxon>Stramenopiles</taxon>
        <taxon>Bigyra</taxon>
        <taxon>Labyrinthulomycetes</taxon>
        <taxon>Thraustochytrida</taxon>
        <taxon>Thraustochytriidae</taxon>
        <taxon>Hondaea</taxon>
    </lineage>
</organism>
<reference evidence="2 3" key="1">
    <citation type="submission" date="2017-12" db="EMBL/GenBank/DDBJ databases">
        <title>Sequencing, de novo assembly and annotation of complete genome of a new Thraustochytrid species, strain FCC1311.</title>
        <authorList>
            <person name="Sedici K."/>
            <person name="Godart F."/>
            <person name="Aiese Cigliano R."/>
            <person name="Sanseverino W."/>
            <person name="Barakat M."/>
            <person name="Ortet P."/>
            <person name="Marechal E."/>
            <person name="Cagnac O."/>
            <person name="Amato A."/>
        </authorList>
    </citation>
    <scope>NUCLEOTIDE SEQUENCE [LARGE SCALE GENOMIC DNA]</scope>
</reference>
<dbReference type="SUPFAM" id="SSF56112">
    <property type="entry name" value="Protein kinase-like (PK-like)"/>
    <property type="match status" value="1"/>
</dbReference>
<sequence>MGSSDEESGFEVVQPGDGRASRTASEDGPDVPVSEPAMDKGLSGATFWIDDPTPVPPAHWKTTVKALQAGDILLAIAAWRAGTRLLALTAVGRFFSHAYMNQQVVLAKGKSGEGALPAGIWAGFTALQGTLFAFSRFWRQRSAMHLLALSLGHAQVVSWGVLHPRSFLGFMVKTLFGVARNLYAEAIRKIHLEGTPLLPRASFPYKAEDIDAKWLSKALGEQVASVRLLPINKTLDDIDLDDEEAVDEAIIPRGFIGEAVRLVPRFANPDSPAVQKLPRSFVAKLPTTSTALKILVRPNGTYRRETDFYSKIAPRVYEWRRKLKEPMIEIPVVYASEFNQLTTEFCLLFADAAPLKSGNELLGASWQLACSVATRYARFHALHWRPSMEALDVDFKLGWHATYDWMMAVHTPTNQENTRDFFTRLMKEDRYASYISPTAQRTIRTFVEHIPLVLDELLQGPLTFIHADGRTENFLLPSEETEKEDRLCRAGLKFDDSYDRNNVRWLSVDWQTSTKGKGIYDLAYFVGMDLNVDPEAGDTCDRILVSEYYKALVAALPDKKQLGGYTEEDCWRDYRLSMFLSLLIPITILHSDSIGSEGSERLRAVREYTLRRGVQAIERLNSIEVLEDLIRRRVKTRSMNGALTTYRHVEDQMLERDRAGISMPGQGKADAPVVVRSATPQDDPLGHISPSYALSLKEGSDIPPGTGRRDVYDRWFLNGYDPEGKFFFAAALGVYPGRGTMDASFSVVVDGKQHNVRVSRHLTEDEWPSNLKKAADSGKRIVLDSDVGPIRITIQEPLQTATLEVRVPGKAEAKLTMRGRYEPTMEPPYANDVRGIGMFEYDRFTQLVEWEGTILVDGKTEISTDGWWGTRDRSWGCRPHGQADQGPEKNVKRNAFLANRTTREFVNQALLPFAHKIPQFYWFWTPINVPNGGFTYHSQQKEDGTVENGAAHVFGDPFGPEHAPYGKVEAAGHSLEYQSNGTRHFRTCTIIMVLQDGRRVTVTFEPVQPFFMSGIGYSHDTMPHGVRHPQDFVMQCDSFRSEMPDRLHGLHIHVQEISIARCELYARDAGPSDAPLAVTYGVSGAEQLVVGPHKPSGFVSALDA</sequence>
<keyword evidence="3" id="KW-1185">Reference proteome</keyword>
<evidence type="ECO:0000256" key="1">
    <source>
        <dbReference type="SAM" id="MobiDB-lite"/>
    </source>
</evidence>
<comment type="caution">
    <text evidence="2">The sequence shown here is derived from an EMBL/GenBank/DDBJ whole genome shotgun (WGS) entry which is preliminary data.</text>
</comment>
<evidence type="ECO:0008006" key="4">
    <source>
        <dbReference type="Google" id="ProtNLM"/>
    </source>
</evidence>
<name>A0A2R5G431_9STRA</name>
<dbReference type="EMBL" id="BEYU01000015">
    <property type="protein sequence ID" value="GBG25787.1"/>
    <property type="molecule type" value="Genomic_DNA"/>
</dbReference>
<dbReference type="InterPro" id="IPR011009">
    <property type="entry name" value="Kinase-like_dom_sf"/>
</dbReference>
<proteinExistence type="predicted"/>